<dbReference type="AlphaFoldDB" id="A0A318GUK0"/>
<keyword evidence="9" id="KW-0436">Ligase</keyword>
<dbReference type="Pfam" id="PF15864">
    <property type="entry name" value="PglL_A"/>
    <property type="match status" value="1"/>
</dbReference>
<evidence type="ECO:0000256" key="3">
    <source>
        <dbReference type="ARBA" id="ARBA00022989"/>
    </source>
</evidence>
<dbReference type="Pfam" id="PF04932">
    <property type="entry name" value="Wzy_C"/>
    <property type="match status" value="1"/>
</dbReference>
<evidence type="ECO:0000256" key="2">
    <source>
        <dbReference type="ARBA" id="ARBA00022692"/>
    </source>
</evidence>
<comment type="caution">
    <text evidence="9">The sequence shown here is derived from an EMBL/GenBank/DDBJ whole genome shotgun (WGS) entry which is preliminary data.</text>
</comment>
<feature type="transmembrane region" description="Helical" evidence="5">
    <location>
        <begin position="186"/>
        <end position="203"/>
    </location>
</feature>
<keyword evidence="3 5" id="KW-1133">Transmembrane helix</keyword>
<feature type="domain" description="O-antigen ligase-related" evidence="6">
    <location>
        <begin position="215"/>
        <end position="362"/>
    </location>
</feature>
<dbReference type="PANTHER" id="PTHR37422">
    <property type="entry name" value="TEICHURONIC ACID BIOSYNTHESIS PROTEIN TUAE"/>
    <property type="match status" value="1"/>
</dbReference>
<evidence type="ECO:0000313" key="10">
    <source>
        <dbReference type="Proteomes" id="UP000247811"/>
    </source>
</evidence>
<feature type="transmembrane region" description="Helical" evidence="5">
    <location>
        <begin position="215"/>
        <end position="244"/>
    </location>
</feature>
<feature type="domain" description="Virulence factor membrane-bound polymerase C-terminal" evidence="7">
    <location>
        <begin position="391"/>
        <end position="562"/>
    </location>
</feature>
<protein>
    <submittedName>
        <fullName evidence="9">O-antigen ligase</fullName>
    </submittedName>
</protein>
<dbReference type="GO" id="GO:0016874">
    <property type="term" value="F:ligase activity"/>
    <property type="evidence" value="ECO:0007669"/>
    <property type="project" value="UniProtKB-KW"/>
</dbReference>
<evidence type="ECO:0000256" key="4">
    <source>
        <dbReference type="ARBA" id="ARBA00023136"/>
    </source>
</evidence>
<evidence type="ECO:0000259" key="8">
    <source>
        <dbReference type="Pfam" id="PF15864"/>
    </source>
</evidence>
<dbReference type="OrthoDB" id="4448at2"/>
<feature type="transmembrane region" description="Helical" evidence="5">
    <location>
        <begin position="106"/>
        <end position="126"/>
    </location>
</feature>
<feature type="domain" description="Protein glycosylation ligase" evidence="8">
    <location>
        <begin position="177"/>
        <end position="201"/>
    </location>
</feature>
<dbReference type="InterPro" id="IPR031726">
    <property type="entry name" value="PglL_A"/>
</dbReference>
<accession>A0A318GUK0</accession>
<evidence type="ECO:0000259" key="7">
    <source>
        <dbReference type="Pfam" id="PF11846"/>
    </source>
</evidence>
<evidence type="ECO:0000313" key="9">
    <source>
        <dbReference type="EMBL" id="PXW91870.1"/>
    </source>
</evidence>
<evidence type="ECO:0000259" key="6">
    <source>
        <dbReference type="Pfam" id="PF04932"/>
    </source>
</evidence>
<reference evidence="9 10" key="1">
    <citation type="submission" date="2018-05" db="EMBL/GenBank/DDBJ databases">
        <title>Genomic Encyclopedia of Type Strains, Phase IV (KMG-IV): sequencing the most valuable type-strain genomes for metagenomic binning, comparative biology and taxonomic classification.</title>
        <authorList>
            <person name="Goeker M."/>
        </authorList>
    </citation>
    <scope>NUCLEOTIDE SEQUENCE [LARGE SCALE GENOMIC DNA]</scope>
    <source>
        <strain evidence="9 10">DSM 566</strain>
    </source>
</reference>
<feature type="transmembrane region" description="Helical" evidence="5">
    <location>
        <begin position="138"/>
        <end position="159"/>
    </location>
</feature>
<sequence length="606" mass="65184">MNSLRSPTTPHPAHLGLALIAVALPMLLATSTSPVSTFFNQWLAAWGMGTWLLLAGSPGATPVAGFTRSGLARLGQPQRAAMWMLLGLGLLSLAQVLTPAPLGQRLVPLACLLLAAVLLATSALAAQAGDDRSLVEPLMWALLVAGGLSVLVGLVQVFVPRLADGLLIAWPTTPGRAIGNMRQPNQLSTLLMWACAAAIWLAVRRRWPLVLLGTLLAALVFGVVLTASRTGTVGVLLLALWGAIDRRLPGRVRLLMLAMLPLYALGWWGLELWSAHTGDTFYGDDQIRKTLHGDASSSRGKIWSNTLAMIAAHPWFGVGAGAFNFVWSMTPFPDRPVAFFDHSHNLPMQLAVESGLPLAVAVLGCAGWALWKGRRGLVCADLPAARGARTALFMLVVVSVHSLLEYPLWYVYFLLPTALLAGWYAGLAAGDGAAPASERPVAGHRAPPVLAAVGLAVIVGSLWALYQYWTVTVVFEPQMEWGARTSLEHRISRAQRSVLFGQHADYARVTMAEHPEQVIDQFERPLFHLLDTRLMTAYARALAARGDLERARHVAARLREFRNPAARAFFEPCDDPALEPRPFQCGPDPALPAAALWPAAAAAGSR</sequence>
<proteinExistence type="predicted"/>
<evidence type="ECO:0000256" key="5">
    <source>
        <dbReference type="SAM" id="Phobius"/>
    </source>
</evidence>
<evidence type="ECO:0000256" key="1">
    <source>
        <dbReference type="ARBA" id="ARBA00004141"/>
    </source>
</evidence>
<feature type="transmembrane region" description="Helical" evidence="5">
    <location>
        <begin position="307"/>
        <end position="330"/>
    </location>
</feature>
<keyword evidence="10" id="KW-1185">Reference proteome</keyword>
<feature type="transmembrane region" description="Helical" evidence="5">
    <location>
        <begin position="80"/>
        <end position="100"/>
    </location>
</feature>
<dbReference type="Proteomes" id="UP000247811">
    <property type="component" value="Unassembled WGS sequence"/>
</dbReference>
<keyword evidence="4 5" id="KW-0472">Membrane</keyword>
<feature type="transmembrane region" description="Helical" evidence="5">
    <location>
        <begin position="250"/>
        <end position="270"/>
    </location>
</feature>
<comment type="subcellular location">
    <subcellularLocation>
        <location evidence="1">Membrane</location>
        <topology evidence="1">Multi-pass membrane protein</topology>
    </subcellularLocation>
</comment>
<feature type="transmembrane region" description="Helical" evidence="5">
    <location>
        <begin position="45"/>
        <end position="68"/>
    </location>
</feature>
<keyword evidence="2 5" id="KW-0812">Transmembrane</keyword>
<dbReference type="GO" id="GO:0016020">
    <property type="term" value="C:membrane"/>
    <property type="evidence" value="ECO:0007669"/>
    <property type="project" value="UniProtKB-SubCell"/>
</dbReference>
<dbReference type="RefSeq" id="WP_146219455.1">
    <property type="nucleotide sequence ID" value="NZ_QJJS01000031.1"/>
</dbReference>
<name>A0A318GUK0_9BURK</name>
<dbReference type="InterPro" id="IPR021797">
    <property type="entry name" value="Wzy_C_2"/>
</dbReference>
<dbReference type="InterPro" id="IPR007016">
    <property type="entry name" value="O-antigen_ligase-rel_domated"/>
</dbReference>
<feature type="transmembrane region" description="Helical" evidence="5">
    <location>
        <begin position="449"/>
        <end position="469"/>
    </location>
</feature>
<gene>
    <name evidence="9" type="ORF">C7444_1314</name>
</gene>
<dbReference type="InterPro" id="IPR051533">
    <property type="entry name" value="WaaL-like"/>
</dbReference>
<feature type="transmembrane region" description="Helical" evidence="5">
    <location>
        <begin position="383"/>
        <end position="403"/>
    </location>
</feature>
<dbReference type="PANTHER" id="PTHR37422:SF21">
    <property type="entry name" value="EXOQ-LIKE PROTEIN"/>
    <property type="match status" value="1"/>
</dbReference>
<organism evidence="9 10">
    <name type="scientific">Sphaerotilus hippei</name>
    <dbReference type="NCBI Taxonomy" id="744406"/>
    <lineage>
        <taxon>Bacteria</taxon>
        <taxon>Pseudomonadati</taxon>
        <taxon>Pseudomonadota</taxon>
        <taxon>Betaproteobacteria</taxon>
        <taxon>Burkholderiales</taxon>
        <taxon>Sphaerotilaceae</taxon>
        <taxon>Sphaerotilus</taxon>
    </lineage>
</organism>
<dbReference type="Pfam" id="PF11846">
    <property type="entry name" value="Wzy_C_2"/>
    <property type="match status" value="1"/>
</dbReference>
<dbReference type="EMBL" id="QJJS01000031">
    <property type="protein sequence ID" value="PXW91870.1"/>
    <property type="molecule type" value="Genomic_DNA"/>
</dbReference>
<feature type="transmembrane region" description="Helical" evidence="5">
    <location>
        <begin position="350"/>
        <end position="371"/>
    </location>
</feature>